<evidence type="ECO:0000313" key="1">
    <source>
        <dbReference type="EMBL" id="KAJ1146160.1"/>
    </source>
</evidence>
<name>A0AAV7R1N1_PLEWA</name>
<evidence type="ECO:0000313" key="2">
    <source>
        <dbReference type="Proteomes" id="UP001066276"/>
    </source>
</evidence>
<feature type="non-terminal residue" evidence="1">
    <location>
        <position position="63"/>
    </location>
</feature>
<proteinExistence type="predicted"/>
<organism evidence="1 2">
    <name type="scientific">Pleurodeles waltl</name>
    <name type="common">Iberian ribbed newt</name>
    <dbReference type="NCBI Taxonomy" id="8319"/>
    <lineage>
        <taxon>Eukaryota</taxon>
        <taxon>Metazoa</taxon>
        <taxon>Chordata</taxon>
        <taxon>Craniata</taxon>
        <taxon>Vertebrata</taxon>
        <taxon>Euteleostomi</taxon>
        <taxon>Amphibia</taxon>
        <taxon>Batrachia</taxon>
        <taxon>Caudata</taxon>
        <taxon>Salamandroidea</taxon>
        <taxon>Salamandridae</taxon>
        <taxon>Pleurodelinae</taxon>
        <taxon>Pleurodeles</taxon>
    </lineage>
</organism>
<reference evidence="1" key="1">
    <citation type="journal article" date="2022" name="bioRxiv">
        <title>Sequencing and chromosome-scale assembly of the giantPleurodeles waltlgenome.</title>
        <authorList>
            <person name="Brown T."/>
            <person name="Elewa A."/>
            <person name="Iarovenko S."/>
            <person name="Subramanian E."/>
            <person name="Araus A.J."/>
            <person name="Petzold A."/>
            <person name="Susuki M."/>
            <person name="Suzuki K.-i.T."/>
            <person name="Hayashi T."/>
            <person name="Toyoda A."/>
            <person name="Oliveira C."/>
            <person name="Osipova E."/>
            <person name="Leigh N.D."/>
            <person name="Simon A."/>
            <person name="Yun M.H."/>
        </authorList>
    </citation>
    <scope>NUCLEOTIDE SEQUENCE</scope>
    <source>
        <strain evidence="1">20211129_DDA</strain>
        <tissue evidence="1">Liver</tissue>
    </source>
</reference>
<keyword evidence="2" id="KW-1185">Reference proteome</keyword>
<gene>
    <name evidence="1" type="ORF">NDU88_012441</name>
</gene>
<accession>A0AAV7R1N1</accession>
<protein>
    <submittedName>
        <fullName evidence="1">Uncharacterized protein</fullName>
    </submittedName>
</protein>
<feature type="non-terminal residue" evidence="1">
    <location>
        <position position="1"/>
    </location>
</feature>
<comment type="caution">
    <text evidence="1">The sequence shown here is derived from an EMBL/GenBank/DDBJ whole genome shotgun (WGS) entry which is preliminary data.</text>
</comment>
<sequence>HGRWDEELCALSAHVCLDGLRWPSKHTCALMFLQPGCLYSWAGETAQAPELYLSGSPSCSDQS</sequence>
<dbReference type="Proteomes" id="UP001066276">
    <property type="component" value="Chromosome 6"/>
</dbReference>
<dbReference type="EMBL" id="JANPWB010000010">
    <property type="protein sequence ID" value="KAJ1146160.1"/>
    <property type="molecule type" value="Genomic_DNA"/>
</dbReference>
<dbReference type="AlphaFoldDB" id="A0AAV7R1N1"/>